<gene>
    <name evidence="3" type="primary">LOC108678408</name>
</gene>
<feature type="chain" id="PRO_5033981466" evidence="1">
    <location>
        <begin position="20"/>
        <end position="148"/>
    </location>
</feature>
<evidence type="ECO:0000256" key="1">
    <source>
        <dbReference type="SAM" id="SignalP"/>
    </source>
</evidence>
<evidence type="ECO:0000313" key="2">
    <source>
        <dbReference type="Proteomes" id="UP000694843"/>
    </source>
</evidence>
<feature type="signal peptide" evidence="1">
    <location>
        <begin position="1"/>
        <end position="19"/>
    </location>
</feature>
<dbReference type="Proteomes" id="UP000694843">
    <property type="component" value="Unplaced"/>
</dbReference>
<protein>
    <submittedName>
        <fullName evidence="3">Uncharacterized protein LOC108678408</fullName>
    </submittedName>
</protein>
<accession>A0A8B7P8L3</accession>
<dbReference type="GeneID" id="108678408"/>
<keyword evidence="2" id="KW-1185">Reference proteome</keyword>
<sequence length="148" mass="16220">MTRALMLLIAAAAASSAAGASPCKGALMVAQSNVLYSTDARKCAVKDRIFMNNFNSINGKCYNFKNLTGYDAETCDPLQFNYSQCMLQAAKLLKPDNTFDYVAFETISLKNQCSTDTNFSKAYPNCKNSTMKYLNAIRLFVCLNAAVP</sequence>
<keyword evidence="1" id="KW-0732">Signal</keyword>
<evidence type="ECO:0000313" key="3">
    <source>
        <dbReference type="RefSeq" id="XP_018022315.1"/>
    </source>
</evidence>
<dbReference type="RefSeq" id="XP_018022315.1">
    <property type="nucleotide sequence ID" value="XM_018166826.2"/>
</dbReference>
<reference evidence="3" key="1">
    <citation type="submission" date="2025-08" db="UniProtKB">
        <authorList>
            <consortium name="RefSeq"/>
        </authorList>
    </citation>
    <scope>IDENTIFICATION</scope>
    <source>
        <tissue evidence="3">Whole organism</tissue>
    </source>
</reference>
<dbReference type="KEGG" id="hazt:108678408"/>
<organism evidence="2 3">
    <name type="scientific">Hyalella azteca</name>
    <name type="common">Amphipod</name>
    <dbReference type="NCBI Taxonomy" id="294128"/>
    <lineage>
        <taxon>Eukaryota</taxon>
        <taxon>Metazoa</taxon>
        <taxon>Ecdysozoa</taxon>
        <taxon>Arthropoda</taxon>
        <taxon>Crustacea</taxon>
        <taxon>Multicrustacea</taxon>
        <taxon>Malacostraca</taxon>
        <taxon>Eumalacostraca</taxon>
        <taxon>Peracarida</taxon>
        <taxon>Amphipoda</taxon>
        <taxon>Senticaudata</taxon>
        <taxon>Talitrida</taxon>
        <taxon>Talitroidea</taxon>
        <taxon>Hyalellidae</taxon>
        <taxon>Hyalella</taxon>
    </lineage>
</organism>
<proteinExistence type="predicted"/>
<dbReference type="AlphaFoldDB" id="A0A8B7P8L3"/>
<name>A0A8B7P8L3_HYAAZ</name>